<accession>A0A0E9W726</accession>
<reference evidence="1" key="1">
    <citation type="submission" date="2014-11" db="EMBL/GenBank/DDBJ databases">
        <authorList>
            <person name="Amaro Gonzalez C."/>
        </authorList>
    </citation>
    <scope>NUCLEOTIDE SEQUENCE</scope>
</reference>
<organism evidence="1">
    <name type="scientific">Anguilla anguilla</name>
    <name type="common">European freshwater eel</name>
    <name type="synonym">Muraena anguilla</name>
    <dbReference type="NCBI Taxonomy" id="7936"/>
    <lineage>
        <taxon>Eukaryota</taxon>
        <taxon>Metazoa</taxon>
        <taxon>Chordata</taxon>
        <taxon>Craniata</taxon>
        <taxon>Vertebrata</taxon>
        <taxon>Euteleostomi</taxon>
        <taxon>Actinopterygii</taxon>
        <taxon>Neopterygii</taxon>
        <taxon>Teleostei</taxon>
        <taxon>Anguilliformes</taxon>
        <taxon>Anguillidae</taxon>
        <taxon>Anguilla</taxon>
    </lineage>
</organism>
<reference evidence="1" key="2">
    <citation type="journal article" date="2015" name="Fish Shellfish Immunol.">
        <title>Early steps in the European eel (Anguilla anguilla)-Vibrio vulnificus interaction in the gills: Role of the RtxA13 toxin.</title>
        <authorList>
            <person name="Callol A."/>
            <person name="Pajuelo D."/>
            <person name="Ebbesson L."/>
            <person name="Teles M."/>
            <person name="MacKenzie S."/>
            <person name="Amaro C."/>
        </authorList>
    </citation>
    <scope>NUCLEOTIDE SEQUENCE</scope>
</reference>
<evidence type="ECO:0000313" key="1">
    <source>
        <dbReference type="EMBL" id="JAH86162.1"/>
    </source>
</evidence>
<dbReference type="EMBL" id="GBXM01022415">
    <property type="protein sequence ID" value="JAH86162.1"/>
    <property type="molecule type" value="Transcribed_RNA"/>
</dbReference>
<name>A0A0E9W726_ANGAN</name>
<sequence>MVNSFTLCCLIQYFKSGSTKIQEVVPASPGKTC</sequence>
<dbReference type="AlphaFoldDB" id="A0A0E9W726"/>
<protein>
    <submittedName>
        <fullName evidence="1">Uncharacterized protein</fullName>
    </submittedName>
</protein>
<proteinExistence type="predicted"/>